<evidence type="ECO:0000256" key="6">
    <source>
        <dbReference type="SAM" id="Phobius"/>
    </source>
</evidence>
<dbReference type="eggNOG" id="COG2363">
    <property type="taxonomic scope" value="Bacteria"/>
</dbReference>
<comment type="similarity">
    <text evidence="2">Belongs to the UPF0382 family.</text>
</comment>
<evidence type="ECO:0000256" key="2">
    <source>
        <dbReference type="ARBA" id="ARBA00009694"/>
    </source>
</evidence>
<dbReference type="OrthoDB" id="5976194at2"/>
<evidence type="ECO:0000256" key="4">
    <source>
        <dbReference type="ARBA" id="ARBA00022989"/>
    </source>
</evidence>
<dbReference type="AlphaFoldDB" id="A0A0A0EZF6"/>
<dbReference type="PANTHER" id="PTHR43461:SF1">
    <property type="entry name" value="TRANSMEMBRANE PROTEIN 256"/>
    <property type="match status" value="1"/>
</dbReference>
<accession>A0A0A0EZF6</accession>
<evidence type="ECO:0000313" key="8">
    <source>
        <dbReference type="Proteomes" id="UP000029998"/>
    </source>
</evidence>
<proteinExistence type="inferred from homology"/>
<sequence>MRVVTGRWLAAAGAVMAALAVGLAAYASHGAEGEAQARLQSAALFLFGHGVALAALAPLAAGRPWRVLALAGLLLGTVLFSGSLVMNVLHQWPTALAPMGGTLMMAGWLAWAVAAVRQ</sequence>
<evidence type="ECO:0000256" key="1">
    <source>
        <dbReference type="ARBA" id="ARBA00004141"/>
    </source>
</evidence>
<keyword evidence="4 6" id="KW-1133">Transmembrane helix</keyword>
<dbReference type="EMBL" id="AVPU01000005">
    <property type="protein sequence ID" value="KGM55428.1"/>
    <property type="molecule type" value="Genomic_DNA"/>
</dbReference>
<dbReference type="PANTHER" id="PTHR43461">
    <property type="entry name" value="TRANSMEMBRANE PROTEIN 256"/>
    <property type="match status" value="1"/>
</dbReference>
<dbReference type="Pfam" id="PF04241">
    <property type="entry name" value="DUF423"/>
    <property type="match status" value="1"/>
</dbReference>
<organism evidence="7 8">
    <name type="scientific">Lysobacter daejeonensis GH1-9</name>
    <dbReference type="NCBI Taxonomy" id="1385517"/>
    <lineage>
        <taxon>Bacteria</taxon>
        <taxon>Pseudomonadati</taxon>
        <taxon>Pseudomonadota</taxon>
        <taxon>Gammaproteobacteria</taxon>
        <taxon>Lysobacterales</taxon>
        <taxon>Lysobacteraceae</taxon>
        <taxon>Aerolutibacter</taxon>
    </lineage>
</organism>
<comment type="subcellular location">
    <subcellularLocation>
        <location evidence="1">Membrane</location>
        <topology evidence="1">Multi-pass membrane protein</topology>
    </subcellularLocation>
</comment>
<keyword evidence="8" id="KW-1185">Reference proteome</keyword>
<feature type="transmembrane region" description="Helical" evidence="6">
    <location>
        <begin position="95"/>
        <end position="116"/>
    </location>
</feature>
<keyword evidence="3 6" id="KW-0812">Transmembrane</keyword>
<dbReference type="Proteomes" id="UP000029998">
    <property type="component" value="Unassembled WGS sequence"/>
</dbReference>
<reference evidence="7 8" key="1">
    <citation type="submission" date="2013-08" db="EMBL/GenBank/DDBJ databases">
        <title>Genome sequencing of Lysobacter.</title>
        <authorList>
            <person name="Zhang S."/>
            <person name="Wang G."/>
        </authorList>
    </citation>
    <scope>NUCLEOTIDE SEQUENCE [LARGE SCALE GENOMIC DNA]</scope>
    <source>
        <strain evidence="7 8">GH1-9</strain>
    </source>
</reference>
<keyword evidence="5 6" id="KW-0472">Membrane</keyword>
<name>A0A0A0EZF6_9GAMM</name>
<gene>
    <name evidence="7" type="ORF">N800_13950</name>
</gene>
<evidence type="ECO:0000256" key="3">
    <source>
        <dbReference type="ARBA" id="ARBA00022692"/>
    </source>
</evidence>
<dbReference type="InterPro" id="IPR006696">
    <property type="entry name" value="DUF423"/>
</dbReference>
<dbReference type="GO" id="GO:0005886">
    <property type="term" value="C:plasma membrane"/>
    <property type="evidence" value="ECO:0007669"/>
    <property type="project" value="TreeGrafter"/>
</dbReference>
<evidence type="ECO:0000313" key="7">
    <source>
        <dbReference type="EMBL" id="KGM55428.1"/>
    </source>
</evidence>
<dbReference type="STRING" id="1385517.N800_13950"/>
<feature type="transmembrane region" description="Helical" evidence="6">
    <location>
        <begin position="40"/>
        <end position="60"/>
    </location>
</feature>
<feature type="transmembrane region" description="Helical" evidence="6">
    <location>
        <begin position="67"/>
        <end position="89"/>
    </location>
</feature>
<evidence type="ECO:0000256" key="5">
    <source>
        <dbReference type="ARBA" id="ARBA00023136"/>
    </source>
</evidence>
<comment type="caution">
    <text evidence="7">The sequence shown here is derived from an EMBL/GenBank/DDBJ whole genome shotgun (WGS) entry which is preliminary data.</text>
</comment>
<protein>
    <submittedName>
        <fullName evidence="7">Membrane protein</fullName>
    </submittedName>
</protein>